<reference evidence="3 4" key="1">
    <citation type="submission" date="2018-11" db="EMBL/GenBank/DDBJ databases">
        <authorList>
            <person name="Zhou Z."/>
            <person name="Wang G."/>
        </authorList>
    </citation>
    <scope>NUCLEOTIDE SEQUENCE [LARGE SCALE GENOMIC DNA]</scope>
    <source>
        <strain evidence="3 4">KCTC42998</strain>
    </source>
</reference>
<organism evidence="3 4">
    <name type="scientific">Larkinella knui</name>
    <dbReference type="NCBI Taxonomy" id="2025310"/>
    <lineage>
        <taxon>Bacteria</taxon>
        <taxon>Pseudomonadati</taxon>
        <taxon>Bacteroidota</taxon>
        <taxon>Cytophagia</taxon>
        <taxon>Cytophagales</taxon>
        <taxon>Spirosomataceae</taxon>
        <taxon>Larkinella</taxon>
    </lineage>
</organism>
<dbReference type="InterPro" id="IPR041700">
    <property type="entry name" value="OMP_b-brl_3"/>
</dbReference>
<feature type="signal peptide" evidence="1">
    <location>
        <begin position="1"/>
        <end position="19"/>
    </location>
</feature>
<dbReference type="Pfam" id="PF14905">
    <property type="entry name" value="OMP_b-brl_3"/>
    <property type="match status" value="1"/>
</dbReference>
<dbReference type="EMBL" id="RQJP01000001">
    <property type="protein sequence ID" value="RRB18037.1"/>
    <property type="molecule type" value="Genomic_DNA"/>
</dbReference>
<protein>
    <recommendedName>
        <fullName evidence="2">Outer membrane protein beta-barrel domain-containing protein</fullName>
    </recommendedName>
</protein>
<dbReference type="OrthoDB" id="905812at2"/>
<dbReference type="AlphaFoldDB" id="A0A3P1CX92"/>
<sequence>MKSIFPLLLLLVITFPSSAQVVNRTISGVVKDSQNEPVPGATVRLFRSIDSTQVLGEITSQNGKFELNGLTINPYFLRISSVGSNDYQSGTLTIDDQHSRIVLPVIILSPSKTVLKEVVVVAKRPLIEQDIDKTTVNVDAMMSAASSNTLEVLEKTPGVTVDLNGEISLNGKAGVLVLIDGRPTYMSGPDLASYLKSLPGGSLDKLELMTNPPAKYDAAGTSVINIRLKRNRVKGFTGDISAGYSLGAVGRTNDVINANYTTKKLNFFGNLGYNQDATYSDDSYNRTFYEENGLVNSSVALQNHYKYTVQGVMTRLGMDYAVSPKTTYGFTINFQNRPRRDRLAYISKNFNAGSVLDSVGTGSTVGEYRWKNIGGNFNYQHKFNTDGRELVADLNYISYRSHGNQTLHNFMNLPDGTLTTRDDFLYDLPSDITIYTAKTDYVHPLKKKAILEAGFKSSLVNTDNDSHYYSVQGPETVPDYGKSNHFIYRENINAAYVNSRKEGKRWAAQLGFRLENTMTNGHQLGNAEVKATTFTKNYTRLFPTAFLRYKIDSSGHNSLTISLAERINRPNYQQLNPFLFYRDNYSYTTGNPLLRPQYHFQYEVKYQHKNDFGMALQYNRFSDVIFQMTEAIDAIFITSPTNVAKGRIVSLATNLSLSPANWWRFTTNVTFANMALRGVAYSEKLTPTINNARVTIQNQITFSKSWTGELSGYYSSKNLAGQTITNSLYRFNAAVQKKILNSKGSVRFMLEDLFHSWKPTDRTVSLKQAAAFHTNRSDTRRIGIAFSYRFGQETFARKRRHSDNAADSEKGRVD</sequence>
<evidence type="ECO:0000256" key="1">
    <source>
        <dbReference type="SAM" id="SignalP"/>
    </source>
</evidence>
<dbReference type="InterPro" id="IPR037066">
    <property type="entry name" value="Plug_dom_sf"/>
</dbReference>
<comment type="caution">
    <text evidence="3">The sequence shown here is derived from an EMBL/GenBank/DDBJ whole genome shotgun (WGS) entry which is preliminary data.</text>
</comment>
<accession>A0A3P1CX92</accession>
<proteinExistence type="predicted"/>
<dbReference type="Proteomes" id="UP000274271">
    <property type="component" value="Unassembled WGS sequence"/>
</dbReference>
<name>A0A3P1CX92_9BACT</name>
<dbReference type="InterPro" id="IPR008969">
    <property type="entry name" value="CarboxyPept-like_regulatory"/>
</dbReference>
<dbReference type="SUPFAM" id="SSF56935">
    <property type="entry name" value="Porins"/>
    <property type="match status" value="1"/>
</dbReference>
<dbReference type="RefSeq" id="WP_124905231.1">
    <property type="nucleotide sequence ID" value="NZ_RQJP01000001.1"/>
</dbReference>
<evidence type="ECO:0000313" key="3">
    <source>
        <dbReference type="EMBL" id="RRB18037.1"/>
    </source>
</evidence>
<keyword evidence="4" id="KW-1185">Reference proteome</keyword>
<evidence type="ECO:0000313" key="4">
    <source>
        <dbReference type="Proteomes" id="UP000274271"/>
    </source>
</evidence>
<dbReference type="SUPFAM" id="SSF49464">
    <property type="entry name" value="Carboxypeptidase regulatory domain-like"/>
    <property type="match status" value="1"/>
</dbReference>
<feature type="domain" description="Outer membrane protein beta-barrel" evidence="2">
    <location>
        <begin position="381"/>
        <end position="788"/>
    </location>
</feature>
<gene>
    <name evidence="3" type="ORF">EHT87_07120</name>
</gene>
<dbReference type="Gene3D" id="2.60.40.1120">
    <property type="entry name" value="Carboxypeptidase-like, regulatory domain"/>
    <property type="match status" value="1"/>
</dbReference>
<dbReference type="Gene3D" id="2.170.130.10">
    <property type="entry name" value="TonB-dependent receptor, plug domain"/>
    <property type="match status" value="1"/>
</dbReference>
<evidence type="ECO:0000259" key="2">
    <source>
        <dbReference type="Pfam" id="PF14905"/>
    </source>
</evidence>
<dbReference type="Pfam" id="PF13620">
    <property type="entry name" value="CarboxypepD_reg"/>
    <property type="match status" value="1"/>
</dbReference>
<feature type="chain" id="PRO_5018218899" description="Outer membrane protein beta-barrel domain-containing protein" evidence="1">
    <location>
        <begin position="20"/>
        <end position="814"/>
    </location>
</feature>
<keyword evidence="1" id="KW-0732">Signal</keyword>